<evidence type="ECO:0000313" key="2">
    <source>
        <dbReference type="EMBL" id="PQV65324.1"/>
    </source>
</evidence>
<feature type="transmembrane region" description="Helical" evidence="1">
    <location>
        <begin position="6"/>
        <end position="26"/>
    </location>
</feature>
<feature type="transmembrane region" description="Helical" evidence="1">
    <location>
        <begin position="103"/>
        <end position="120"/>
    </location>
</feature>
<keyword evidence="1" id="KW-0812">Transmembrane</keyword>
<protein>
    <recommendedName>
        <fullName evidence="4">Rod shape-determining protein MreD</fullName>
    </recommendedName>
</protein>
<evidence type="ECO:0000313" key="3">
    <source>
        <dbReference type="Proteomes" id="UP000237684"/>
    </source>
</evidence>
<sequence>MQISPFWRVSLLLIVAHLTQTTWLSGPFLGAARPDLPFLVALSSALLGGVEVGAVAGIASGFLSGLGAAWHPGSFLISRVIPATGLGALAARFSAWHPVAPPLCAFASTLLCDALFFLISPTDFTFSWWIGHAVTTGMIHAALIWPVFLLVARVVKPPQRSLFA</sequence>
<dbReference type="InParanoid" id="A0A2S8SX12"/>
<gene>
    <name evidence="2" type="ORF">B1R32_10163</name>
</gene>
<dbReference type="Proteomes" id="UP000237684">
    <property type="component" value="Unassembled WGS sequence"/>
</dbReference>
<keyword evidence="1" id="KW-0472">Membrane</keyword>
<evidence type="ECO:0008006" key="4">
    <source>
        <dbReference type="Google" id="ProtNLM"/>
    </source>
</evidence>
<proteinExistence type="predicted"/>
<feature type="transmembrane region" description="Helical" evidence="1">
    <location>
        <begin position="126"/>
        <end position="152"/>
    </location>
</feature>
<dbReference type="AlphaFoldDB" id="A0A2S8SX12"/>
<accession>A0A2S8SX12</accession>
<keyword evidence="1" id="KW-1133">Transmembrane helix</keyword>
<name>A0A2S8SX12_9BACT</name>
<comment type="caution">
    <text evidence="2">The sequence shown here is derived from an EMBL/GenBank/DDBJ whole genome shotgun (WGS) entry which is preliminary data.</text>
</comment>
<feature type="transmembrane region" description="Helical" evidence="1">
    <location>
        <begin position="69"/>
        <end position="91"/>
    </location>
</feature>
<reference evidence="2 3" key="1">
    <citation type="journal article" date="2018" name="Syst. Appl. Microbiol.">
        <title>Abditibacterium utsteinense sp. nov., the first cultivated member of candidate phylum FBP, isolated from ice-free Antarctic soil samples.</title>
        <authorList>
            <person name="Tahon G."/>
            <person name="Tytgat B."/>
            <person name="Lebbe L."/>
            <person name="Carlier A."/>
            <person name="Willems A."/>
        </authorList>
    </citation>
    <scope>NUCLEOTIDE SEQUENCE [LARGE SCALE GENOMIC DNA]</scope>
    <source>
        <strain evidence="2 3">LMG 29911</strain>
    </source>
</reference>
<evidence type="ECO:0000256" key="1">
    <source>
        <dbReference type="SAM" id="Phobius"/>
    </source>
</evidence>
<keyword evidence="3" id="KW-1185">Reference proteome</keyword>
<dbReference type="RefSeq" id="WP_105482071.1">
    <property type="nucleotide sequence ID" value="NZ_NIGF01000001.1"/>
</dbReference>
<dbReference type="EMBL" id="NIGF01000001">
    <property type="protein sequence ID" value="PQV65324.1"/>
    <property type="molecule type" value="Genomic_DNA"/>
</dbReference>
<organism evidence="2 3">
    <name type="scientific">Abditibacterium utsteinense</name>
    <dbReference type="NCBI Taxonomy" id="1960156"/>
    <lineage>
        <taxon>Bacteria</taxon>
        <taxon>Pseudomonadati</taxon>
        <taxon>Abditibacteriota</taxon>
        <taxon>Abditibacteriia</taxon>
        <taxon>Abditibacteriales</taxon>
        <taxon>Abditibacteriaceae</taxon>
        <taxon>Abditibacterium</taxon>
    </lineage>
</organism>
<feature type="transmembrane region" description="Helical" evidence="1">
    <location>
        <begin position="38"/>
        <end position="63"/>
    </location>
</feature>